<name>A0A972JZT1_9BACL</name>
<evidence type="ECO:0000259" key="1">
    <source>
        <dbReference type="SMART" id="SM00901"/>
    </source>
</evidence>
<evidence type="ECO:0000313" key="3">
    <source>
        <dbReference type="Proteomes" id="UP000641588"/>
    </source>
</evidence>
<dbReference type="SMART" id="SM00901">
    <property type="entry name" value="FRG"/>
    <property type="match status" value="1"/>
</dbReference>
<accession>A0A972JZT1</accession>
<feature type="domain" description="FRG" evidence="1">
    <location>
        <begin position="45"/>
        <end position="150"/>
    </location>
</feature>
<dbReference type="InterPro" id="IPR014966">
    <property type="entry name" value="FRG-dom"/>
</dbReference>
<comment type="caution">
    <text evidence="2">The sequence shown here is derived from an EMBL/GenBank/DDBJ whole genome shotgun (WGS) entry which is preliminary data.</text>
</comment>
<proteinExistence type="predicted"/>
<dbReference type="Proteomes" id="UP000641588">
    <property type="component" value="Unassembled WGS sequence"/>
</dbReference>
<dbReference type="Pfam" id="PF08867">
    <property type="entry name" value="FRG"/>
    <property type="match status" value="1"/>
</dbReference>
<sequence length="271" mass="31604">MLVTTRTEENKFVKLARGNYKDGFTEFEIKDFSEFNELVCDELLDIPNYIWRGQRDSEWLLESTLSRTIKGIVDDEENVNSYINNHLKNFKYATRGRRGFNPAKLTEEEWWALGQHHGLDTPLLDWSISPYVAAFFAFSEEAKSTDGFRAIYAFNKPEIEMKSEEILEDPSCGNEDIIRFINPLTDENQRLVNQSGLFTLGPISVDLKSWICNNFKNDTRRQRLMKIKVPDEQREMFLKALNRMNINHLTLFPDLTGASLYCNLSSKIKNY</sequence>
<gene>
    <name evidence="2" type="ORF">GC093_17040</name>
</gene>
<dbReference type="AlphaFoldDB" id="A0A972JZT1"/>
<reference evidence="2" key="1">
    <citation type="submission" date="2019-10" db="EMBL/GenBank/DDBJ databases">
        <title>Description of Paenibacillus glebae sp. nov.</title>
        <authorList>
            <person name="Carlier A."/>
            <person name="Qi S."/>
        </authorList>
    </citation>
    <scope>NUCLEOTIDE SEQUENCE</scope>
    <source>
        <strain evidence="2">LMG 31456</strain>
    </source>
</reference>
<protein>
    <submittedName>
        <fullName evidence="2">FRG domain-containing protein</fullName>
    </submittedName>
</protein>
<keyword evidence="3" id="KW-1185">Reference proteome</keyword>
<dbReference type="EMBL" id="WHOD01000066">
    <property type="protein sequence ID" value="NOU94914.1"/>
    <property type="molecule type" value="Genomic_DNA"/>
</dbReference>
<evidence type="ECO:0000313" key="2">
    <source>
        <dbReference type="EMBL" id="NOU94914.1"/>
    </source>
</evidence>
<organism evidence="2 3">
    <name type="scientific">Paenibacillus foliorum</name>
    <dbReference type="NCBI Taxonomy" id="2654974"/>
    <lineage>
        <taxon>Bacteria</taxon>
        <taxon>Bacillati</taxon>
        <taxon>Bacillota</taxon>
        <taxon>Bacilli</taxon>
        <taxon>Bacillales</taxon>
        <taxon>Paenibacillaceae</taxon>
        <taxon>Paenibacillus</taxon>
    </lineage>
</organism>